<comment type="cofactor">
    <cofactor evidence="1">
        <name>Mo-molybdopterin</name>
        <dbReference type="ChEBI" id="CHEBI:71302"/>
    </cofactor>
</comment>
<dbReference type="InterPro" id="IPR036318">
    <property type="entry name" value="FAD-bd_PCMH-like_sf"/>
</dbReference>
<dbReference type="GO" id="GO:0043546">
    <property type="term" value="F:molybdopterin cofactor binding"/>
    <property type="evidence" value="ECO:0007669"/>
    <property type="project" value="InterPro"/>
</dbReference>
<evidence type="ECO:0000256" key="6">
    <source>
        <dbReference type="ARBA" id="ARBA00022714"/>
    </source>
</evidence>
<dbReference type="SMART" id="SM01008">
    <property type="entry name" value="Ald_Xan_dh_C"/>
    <property type="match status" value="1"/>
</dbReference>
<dbReference type="Pfam" id="PF01315">
    <property type="entry name" value="Ald_Xan_dh_C"/>
    <property type="match status" value="1"/>
</dbReference>
<dbReference type="Proteomes" id="UP001208570">
    <property type="component" value="Unassembled WGS sequence"/>
</dbReference>
<dbReference type="EMBL" id="JAODUP010000094">
    <property type="protein sequence ID" value="KAK2162672.1"/>
    <property type="molecule type" value="Genomic_DNA"/>
</dbReference>
<evidence type="ECO:0000313" key="14">
    <source>
        <dbReference type="EMBL" id="KAK2162672.1"/>
    </source>
</evidence>
<proteinExistence type="inferred from homology"/>
<dbReference type="Gene3D" id="3.90.1170.50">
    <property type="entry name" value="Aldehyde oxidase/xanthine dehydrogenase, a/b hammerhead"/>
    <property type="match status" value="1"/>
</dbReference>
<dbReference type="InterPro" id="IPR046867">
    <property type="entry name" value="AldOxase/xan_DH_MoCoBD2"/>
</dbReference>
<protein>
    <recommendedName>
        <fullName evidence="13">Aldehyde oxidase/xanthine dehydrogenase a/b hammerhead domain-containing protein</fullName>
    </recommendedName>
</protein>
<keyword evidence="9" id="KW-0560">Oxidoreductase</keyword>
<dbReference type="Gene3D" id="3.30.365.10">
    <property type="entry name" value="Aldehyde oxidase/xanthine dehydrogenase, molybdopterin binding domain"/>
    <property type="match status" value="4"/>
</dbReference>
<dbReference type="GO" id="GO:0051537">
    <property type="term" value="F:2 iron, 2 sulfur cluster binding"/>
    <property type="evidence" value="ECO:0007669"/>
    <property type="project" value="UniProtKB-KW"/>
</dbReference>
<dbReference type="SUPFAM" id="SSF56176">
    <property type="entry name" value="FAD-binding/transporter-associated domain-like"/>
    <property type="match status" value="1"/>
</dbReference>
<keyword evidence="15" id="KW-1185">Reference proteome</keyword>
<keyword evidence="7" id="KW-0479">Metal-binding</keyword>
<comment type="cofactor">
    <cofactor evidence="12">
        <name>[2Fe-2S] cluster</name>
        <dbReference type="ChEBI" id="CHEBI:190135"/>
    </cofactor>
</comment>
<keyword evidence="8" id="KW-0274">FAD</keyword>
<evidence type="ECO:0000256" key="4">
    <source>
        <dbReference type="ARBA" id="ARBA00022505"/>
    </source>
</evidence>
<dbReference type="Gene3D" id="3.30.465.10">
    <property type="match status" value="1"/>
</dbReference>
<name>A0AAD9K0M8_9ANNE</name>
<dbReference type="InterPro" id="IPR008274">
    <property type="entry name" value="AldOxase/xan_DH_MoCoBD1"/>
</dbReference>
<comment type="caution">
    <text evidence="14">The sequence shown here is derived from an EMBL/GenBank/DDBJ whole genome shotgun (WGS) entry which is preliminary data.</text>
</comment>
<evidence type="ECO:0000256" key="10">
    <source>
        <dbReference type="ARBA" id="ARBA00023004"/>
    </source>
</evidence>
<dbReference type="InterPro" id="IPR022407">
    <property type="entry name" value="OxRdtase_Mopterin_BS"/>
</dbReference>
<evidence type="ECO:0000256" key="11">
    <source>
        <dbReference type="ARBA" id="ARBA00023014"/>
    </source>
</evidence>
<dbReference type="PANTHER" id="PTHR45444:SF3">
    <property type="entry name" value="XANTHINE DEHYDROGENASE"/>
    <property type="match status" value="1"/>
</dbReference>
<dbReference type="InterPro" id="IPR002346">
    <property type="entry name" value="Mopterin_DH_FAD-bd"/>
</dbReference>
<dbReference type="PROSITE" id="PS00559">
    <property type="entry name" value="MOLYBDOPTERIN_EUK"/>
    <property type="match status" value="1"/>
</dbReference>
<evidence type="ECO:0000256" key="1">
    <source>
        <dbReference type="ARBA" id="ARBA00001924"/>
    </source>
</evidence>
<dbReference type="GO" id="GO:0005506">
    <property type="term" value="F:iron ion binding"/>
    <property type="evidence" value="ECO:0007669"/>
    <property type="project" value="InterPro"/>
</dbReference>
<dbReference type="Pfam" id="PF20256">
    <property type="entry name" value="MoCoBD_2"/>
    <property type="match status" value="1"/>
</dbReference>
<keyword evidence="6" id="KW-0001">2Fe-2S</keyword>
<evidence type="ECO:0000256" key="3">
    <source>
        <dbReference type="ARBA" id="ARBA00006849"/>
    </source>
</evidence>
<feature type="domain" description="Aldehyde oxidase/xanthine dehydrogenase a/b hammerhead" evidence="13">
    <location>
        <begin position="211"/>
        <end position="297"/>
    </location>
</feature>
<evidence type="ECO:0000256" key="9">
    <source>
        <dbReference type="ARBA" id="ARBA00023002"/>
    </source>
</evidence>
<evidence type="ECO:0000256" key="12">
    <source>
        <dbReference type="ARBA" id="ARBA00034078"/>
    </source>
</evidence>
<evidence type="ECO:0000256" key="8">
    <source>
        <dbReference type="ARBA" id="ARBA00022827"/>
    </source>
</evidence>
<evidence type="ECO:0000256" key="7">
    <source>
        <dbReference type="ARBA" id="ARBA00022723"/>
    </source>
</evidence>
<dbReference type="GO" id="GO:0016491">
    <property type="term" value="F:oxidoreductase activity"/>
    <property type="evidence" value="ECO:0007669"/>
    <property type="project" value="UniProtKB-KW"/>
</dbReference>
<comment type="similarity">
    <text evidence="3">Belongs to the xanthine dehydrogenase family.</text>
</comment>
<keyword evidence="5" id="KW-0285">Flavoprotein</keyword>
<dbReference type="FunFam" id="3.30.365.10:FF:000003">
    <property type="entry name" value="Aldehyde oxidase 1"/>
    <property type="match status" value="1"/>
</dbReference>
<keyword evidence="4" id="KW-0500">Molybdenum</keyword>
<dbReference type="Pfam" id="PF02738">
    <property type="entry name" value="MoCoBD_1"/>
    <property type="match status" value="1"/>
</dbReference>
<keyword evidence="11" id="KW-0411">Iron-sulfur</keyword>
<dbReference type="Pfam" id="PF00941">
    <property type="entry name" value="FAD_binding_5"/>
    <property type="match status" value="1"/>
</dbReference>
<dbReference type="SUPFAM" id="SSF56003">
    <property type="entry name" value="Molybdenum cofactor-binding domain"/>
    <property type="match status" value="1"/>
</dbReference>
<evidence type="ECO:0000313" key="15">
    <source>
        <dbReference type="Proteomes" id="UP001208570"/>
    </source>
</evidence>
<dbReference type="GO" id="GO:0050660">
    <property type="term" value="F:flavin adenine dinucleotide binding"/>
    <property type="evidence" value="ECO:0007669"/>
    <property type="project" value="InterPro"/>
</dbReference>
<comment type="cofactor">
    <cofactor evidence="2">
        <name>FAD</name>
        <dbReference type="ChEBI" id="CHEBI:57692"/>
    </cofactor>
</comment>
<evidence type="ECO:0000256" key="5">
    <source>
        <dbReference type="ARBA" id="ARBA00022630"/>
    </source>
</evidence>
<dbReference type="InterPro" id="IPR037165">
    <property type="entry name" value="AldOxase/xan_DH_Mopterin-bd_sf"/>
</dbReference>
<dbReference type="InterPro" id="IPR036856">
    <property type="entry name" value="Ald_Oxase/Xan_DH_a/b_sf"/>
</dbReference>
<organism evidence="14 15">
    <name type="scientific">Paralvinella palmiformis</name>
    <dbReference type="NCBI Taxonomy" id="53620"/>
    <lineage>
        <taxon>Eukaryota</taxon>
        <taxon>Metazoa</taxon>
        <taxon>Spiralia</taxon>
        <taxon>Lophotrochozoa</taxon>
        <taxon>Annelida</taxon>
        <taxon>Polychaeta</taxon>
        <taxon>Sedentaria</taxon>
        <taxon>Canalipalpata</taxon>
        <taxon>Terebellida</taxon>
        <taxon>Terebelliformia</taxon>
        <taxon>Alvinellidae</taxon>
        <taxon>Paralvinella</taxon>
    </lineage>
</organism>
<sequence length="816" mass="90661">MLTFSFKISDHKYNSLRTFIQVLHEFAALQLKNMVTIGGCIASAWSNSDVIPLFCALGGIVQLASSGNPSKSIVVDECFFKGPGTTIIADDEVILSVTLTFLNKLILFDRCCETSLTSDALSCLQDDFLVVERLSKEKLGADVKSLTEATIWTLMMKIMCDVHGDDFIPVEERQVIYPLDRSYIEEVPADHPESDGVGRPIVHRSARQQATGEALYVDDTPHYENEFYLSLVTSKYGHARILKVDPSEALRVTGVVDVLTHKAIPGKNQYGRIKPDEVLFAVEEEAIKADSYFEDSKTLRIGDTESGFKEADEIIQGEIEIGGQEHFYMETTRALIVPSKEDSQLTVFAPVQSADFLQETISSVLDIPYSMIGVHTKRIGGAFGGKETKILVVLPVAVAAHRLRRPVRCVLDRDTDMQITGGRHPVLAQYKVGVKKSGLITALELTVYLNAGCTTDLSPAVLEVLLLGFDNCYQIRNVQINGRICKTNLPSNTAMRGFGNPQAICIVETWLQQVAERLGLNPEQVRKLNMYKSGEKLPFNSSPETSTFERTWNEVKVNKYRKRGIHVGPLKYGLHYLESVRYQIASRVLDVPVEHIHINGTDTNIVPNAIVSSASFTSLSNGAAVMDACQQLKKRIKPYKDANPNGTMTDWVTAAYLDRVSLSATGIYRPDMPNFGYDWQTGEGRTWHYYTSGAACSEVEVDIITGQHVGYGLYTMEELKFDTNGQLTTINAMGYKIPRVTNVPRQFNVTLLKDSGNPHGVYSAKGIGEPPLLLAHTVALAIRETIKAYRKDINQNDYFQLNYPVTPDQIRALCPK</sequence>
<evidence type="ECO:0000256" key="2">
    <source>
        <dbReference type="ARBA" id="ARBA00001974"/>
    </source>
</evidence>
<gene>
    <name evidence="14" type="ORF">LSH36_94g05059</name>
</gene>
<dbReference type="InterPro" id="IPR000674">
    <property type="entry name" value="Ald_Oxase/Xan_DH_a/b"/>
</dbReference>
<dbReference type="InterPro" id="IPR016169">
    <property type="entry name" value="FAD-bd_PCMH_sub2"/>
</dbReference>
<reference evidence="14" key="1">
    <citation type="journal article" date="2023" name="Mol. Biol. Evol.">
        <title>Third-Generation Sequencing Reveals the Adaptive Role of the Epigenome in Three Deep-Sea Polychaetes.</title>
        <authorList>
            <person name="Perez M."/>
            <person name="Aroh O."/>
            <person name="Sun Y."/>
            <person name="Lan Y."/>
            <person name="Juniper S.K."/>
            <person name="Young C.R."/>
            <person name="Angers B."/>
            <person name="Qian P.Y."/>
        </authorList>
    </citation>
    <scope>NUCLEOTIDE SEQUENCE</scope>
    <source>
        <strain evidence="14">P08H-3</strain>
    </source>
</reference>
<dbReference type="AlphaFoldDB" id="A0AAD9K0M8"/>
<dbReference type="InterPro" id="IPR016208">
    <property type="entry name" value="Ald_Oxase/xanthine_DH-like"/>
</dbReference>
<evidence type="ECO:0000259" key="13">
    <source>
        <dbReference type="SMART" id="SM01008"/>
    </source>
</evidence>
<keyword evidence="10" id="KW-0408">Iron</keyword>
<dbReference type="SUPFAM" id="SSF54665">
    <property type="entry name" value="CO dehydrogenase molybdoprotein N-domain-like"/>
    <property type="match status" value="1"/>
</dbReference>
<dbReference type="PANTHER" id="PTHR45444">
    <property type="entry name" value="XANTHINE DEHYDROGENASE"/>
    <property type="match status" value="1"/>
</dbReference>
<accession>A0AAD9K0M8</accession>